<dbReference type="InterPro" id="IPR003593">
    <property type="entry name" value="AAA+_ATPase"/>
</dbReference>
<evidence type="ECO:0000313" key="5">
    <source>
        <dbReference type="Proteomes" id="UP000053477"/>
    </source>
</evidence>
<accession>A0A0H2RFK0</accession>
<dbReference type="InterPro" id="IPR027417">
    <property type="entry name" value="P-loop_NTPase"/>
</dbReference>
<keyword evidence="1" id="KW-0677">Repeat</keyword>
<dbReference type="Proteomes" id="UP000053477">
    <property type="component" value="Unassembled WGS sequence"/>
</dbReference>
<dbReference type="SUPFAM" id="SSF52540">
    <property type="entry name" value="P-loop containing nucleoside triphosphate hydrolases"/>
    <property type="match status" value="2"/>
</dbReference>
<dbReference type="OrthoDB" id="3027122at2759"/>
<reference evidence="4 5" key="1">
    <citation type="submission" date="2015-04" db="EMBL/GenBank/DDBJ databases">
        <title>Complete genome sequence of Schizopora paradoxa KUC8140, a cosmopolitan wood degrader in East Asia.</title>
        <authorList>
            <consortium name="DOE Joint Genome Institute"/>
            <person name="Min B."/>
            <person name="Park H."/>
            <person name="Jang Y."/>
            <person name="Kim J.-J."/>
            <person name="Kim K.H."/>
            <person name="Pangilinan J."/>
            <person name="Lipzen A."/>
            <person name="Riley R."/>
            <person name="Grigoriev I.V."/>
            <person name="Spatafora J.W."/>
            <person name="Choi I.-G."/>
        </authorList>
    </citation>
    <scope>NUCLEOTIDE SEQUENCE [LARGE SCALE GENOMIC DNA]</scope>
    <source>
        <strain evidence="4 5">KUC8140</strain>
    </source>
</reference>
<keyword evidence="5" id="KW-1185">Reference proteome</keyword>
<evidence type="ECO:0000256" key="2">
    <source>
        <dbReference type="SAM" id="MobiDB-lite"/>
    </source>
</evidence>
<feature type="region of interest" description="Disordered" evidence="2">
    <location>
        <begin position="19"/>
        <end position="95"/>
    </location>
</feature>
<evidence type="ECO:0000259" key="3">
    <source>
        <dbReference type="PROSITE" id="PS50837"/>
    </source>
</evidence>
<dbReference type="InterPro" id="IPR059179">
    <property type="entry name" value="MLKL-like_MCAfunc"/>
</dbReference>
<dbReference type="PANTHER" id="PTHR10039:SF17">
    <property type="entry name" value="FUNGAL STAND N-TERMINAL GOODBYE DOMAIN-CONTAINING PROTEIN-RELATED"/>
    <property type="match status" value="1"/>
</dbReference>
<feature type="domain" description="NACHT" evidence="3">
    <location>
        <begin position="368"/>
        <end position="518"/>
    </location>
</feature>
<dbReference type="Gene3D" id="3.40.50.300">
    <property type="entry name" value="P-loop containing nucleotide triphosphate hydrolases"/>
    <property type="match status" value="2"/>
</dbReference>
<dbReference type="InterPro" id="IPR056884">
    <property type="entry name" value="NPHP3-like_N"/>
</dbReference>
<dbReference type="PANTHER" id="PTHR10039">
    <property type="entry name" value="AMELOGENIN"/>
    <property type="match status" value="1"/>
</dbReference>
<dbReference type="InParanoid" id="A0A0H2RFK0"/>
<feature type="compositionally biased region" description="Basic and acidic residues" evidence="2">
    <location>
        <begin position="40"/>
        <end position="53"/>
    </location>
</feature>
<feature type="compositionally biased region" description="Basic and acidic residues" evidence="2">
    <location>
        <begin position="19"/>
        <end position="31"/>
    </location>
</feature>
<dbReference type="SMART" id="SM00382">
    <property type="entry name" value="AAA"/>
    <property type="match status" value="2"/>
</dbReference>
<dbReference type="InterPro" id="IPR007111">
    <property type="entry name" value="NACHT_NTPase"/>
</dbReference>
<name>A0A0H2RFK0_9AGAM</name>
<dbReference type="Pfam" id="PF24883">
    <property type="entry name" value="NPHP3_N"/>
    <property type="match status" value="2"/>
</dbReference>
<gene>
    <name evidence="4" type="ORF">SCHPADRAFT_999452</name>
</gene>
<protein>
    <recommendedName>
        <fullName evidence="3">NACHT domain-containing protein</fullName>
    </recommendedName>
</protein>
<dbReference type="EMBL" id="KQ086021">
    <property type="protein sequence ID" value="KLO10635.1"/>
    <property type="molecule type" value="Genomic_DNA"/>
</dbReference>
<proteinExistence type="predicted"/>
<dbReference type="PROSITE" id="PS50837">
    <property type="entry name" value="NACHT"/>
    <property type="match status" value="1"/>
</dbReference>
<evidence type="ECO:0000313" key="4">
    <source>
        <dbReference type="EMBL" id="KLO10635.1"/>
    </source>
</evidence>
<dbReference type="CDD" id="cd21037">
    <property type="entry name" value="MLKL_NTD"/>
    <property type="match status" value="1"/>
</dbReference>
<organism evidence="4 5">
    <name type="scientific">Schizopora paradoxa</name>
    <dbReference type="NCBI Taxonomy" id="27342"/>
    <lineage>
        <taxon>Eukaryota</taxon>
        <taxon>Fungi</taxon>
        <taxon>Dikarya</taxon>
        <taxon>Basidiomycota</taxon>
        <taxon>Agaricomycotina</taxon>
        <taxon>Agaricomycetes</taxon>
        <taxon>Hymenochaetales</taxon>
        <taxon>Schizoporaceae</taxon>
        <taxon>Schizopora</taxon>
    </lineage>
</organism>
<dbReference type="STRING" id="27342.A0A0H2RFK0"/>
<sequence>MMLGTWFRRLLCCYVKSDDSNDLKAPQEGEKALTSSRAGKVPDERKTAERETGGVEQSSPLSYHPPSASEVDPKGAAASRKHKYVDGKTPTKSSQAVVFDPPVASEEVQRVPTSVQGAADSAPFDSKGPSLRVKAWFSSKNGKEGVAMALEAARLALESASGVLGNLSVPGAEFSIGVVLSIISNAQTSIENSKVLDDLRERLNSLSFVVLIPLSQAKESEKVREQVQCFIREIDKQSENLAVWNSSSRVMRFLRAKLEEKELLDFSRGIENAVKNFQLMLLIDTAVIQEKQDKLLNGIKSGIDTIERKMDLQAMDTLLEKLLRTGTLEAAARHQGKIVYCHDETCQRILSEAKGWAINVEPEAEQRQIFWLSGRAGTGKSTIAKTIAKWAAEEGILGSKYFFSRDEELLNNSSLAIPAIAYDIAQFDPSVKEVIAKAVEKDKRLVHEPIETTFQAFIKGPLATRTSAAPRKLMLLVIDSLDECSDPKAMEVIIRLLLDLVADSNPHIRIFLTSRPESYIEHTFGEDNKRKYIRYNLEDYADSRDIEAYLYGGLSNTYGEVKWRELEVFRKLVIYSGNLFIFASTALRYIRAGSDFGNPVKRAAELLGPSSGATSGEAPYEQLDQLYLHILNQAIGSKTKASSDEMVRFRNILGTIVELSDSLPLDALVALLDMNESTASLRRKLEGLSSLIVVPPLVKSNIPVRLFHPSLLDFLKDRERCTDRFFIDSSLLETQLSQRSLQLAINGLSGNVKAEVLPAMRYGCMYWADHLRNAKLGDAQVMERLDCFIRNHLLKWFRVTRILLSSASSLFPSMEYARVWLEASKCDSELTQVLNDMIQSSATLDSRLLESYEATYDNVRYVKSTEGCFPGTRAASLEEIQEWVMASDAKAPNFYWLSGPAKTGKSTIALSIADWAEEKGFLAGSFFFIEPEDPWIVFCTIAHDLASFDRSMRKLIIQALGDESLNLRNLDTRLQFQYLISNPLLSLKVDGSMVPPKPILIIIDNLDYYDDPGRLISLFLSNLCGVDSPHIRVLFTSNPNLRLRGIFEQHQAHYKAADLNEIPYPDVQTDIKHYLVNELSRVHEKLGLPFAGAWPDTCDVDSLVYKSGGLFHYARLAVQFIADDSVCKPTHQLRIWLDDHGDEHDLDFKNLFRNWLQDMRCDNDEEIKQLCLVIAVVVLLEDPLSLESLADLIQMDAILLRTTLRRLYPFIISPDSPEAPRSLHPSLRDFLTNKDNLEGMAQLSFFVDVPNQEAYLCRCCLERMAKNLTNDMATSTIGIEDGGGGRSKAERPEEKVGMEIDSVLRYACLYWVEHLSKAEHENSSLRNAIDIFVRNHLLKWFEAMRILGLAPALLSFMQKAYEWLEVAYCSSIIELPPDATPLRPTEEHAEADNENFTLMLMKEALQFVEDNHFPSEASMSEVYQSVLALPEDSLLRRTYDVTVSGTTDETVEPNPVVRSPKLLWLKTKKVITSRSRVVARFVEGVK</sequence>
<evidence type="ECO:0000256" key="1">
    <source>
        <dbReference type="ARBA" id="ARBA00022737"/>
    </source>
</evidence>